<evidence type="ECO:0000259" key="6">
    <source>
        <dbReference type="Pfam" id="PF00586"/>
    </source>
</evidence>
<dbReference type="CDD" id="cd02195">
    <property type="entry name" value="SelD"/>
    <property type="match status" value="1"/>
</dbReference>
<keyword evidence="4" id="KW-0067">ATP-binding</keyword>
<evidence type="ECO:0000256" key="2">
    <source>
        <dbReference type="ARBA" id="ARBA00022741"/>
    </source>
</evidence>
<gene>
    <name evidence="9" type="ORF">WJX75_009733</name>
</gene>
<evidence type="ECO:0000256" key="5">
    <source>
        <dbReference type="ARBA" id="ARBA00023266"/>
    </source>
</evidence>
<keyword evidence="3" id="KW-0418">Kinase</keyword>
<dbReference type="SUPFAM" id="SSF56042">
    <property type="entry name" value="PurM C-terminal domain-like"/>
    <property type="match status" value="1"/>
</dbReference>
<name>A0ABR2YCV7_9CHLO</name>
<evidence type="ECO:0008006" key="11">
    <source>
        <dbReference type="Google" id="ProtNLM"/>
    </source>
</evidence>
<keyword evidence="1" id="KW-0808">Transferase</keyword>
<dbReference type="Gene3D" id="3.50.50.100">
    <property type="match status" value="1"/>
</dbReference>
<dbReference type="InterPro" id="IPR017584">
    <property type="entry name" value="Pyridine_nucleo_diS_OxRdtase_N"/>
</dbReference>
<dbReference type="EMBL" id="JALJOT010000016">
    <property type="protein sequence ID" value="KAK9902254.1"/>
    <property type="molecule type" value="Genomic_DNA"/>
</dbReference>
<evidence type="ECO:0000256" key="3">
    <source>
        <dbReference type="ARBA" id="ARBA00022777"/>
    </source>
</evidence>
<dbReference type="Gene3D" id="3.90.650.10">
    <property type="entry name" value="PurM-like C-terminal domain"/>
    <property type="match status" value="1"/>
</dbReference>
<dbReference type="InterPro" id="IPR036188">
    <property type="entry name" value="FAD/NAD-bd_sf"/>
</dbReference>
<accession>A0ABR2YCV7</accession>
<sequence length="790" mass="83059">MNVLYSVVHLYQAKFEHVDLCQDLVLVGGGHSHVEVLRSFGMKPLPGVRLTLITKEPHTAYSGMLPGFVSGFYTHDECHVDLNKLARYAGAALILETAIGLDLQKQLVKLGSNRPPISYDALSLDIGITPSAQGIPGALEHATPVKPVSSFVERFRRLIERLKSQDQDLTVAVVGGGAGGVELALALQHRLNRELQDHGLPAARKIIVKLFCKGGLLQQHTRYARNIFLRVLKERGVRLFEGRGVAAVEAGRLVLDDGIAEPFDEALWCTQAAAPAWLRDTGLPLDSAGFIRIDESLRAEGVENVFAVGDVANSVKHPRPKAGVYAVRQGPPLADNLRRLLTGERLRPFVPQSTHLGLISTGDKYAVATKGWLCFEAAWLWTWKDRIDRAWMAKYGDDLDFSMRNSMGKGAPKQDAVAAAAGPEAIRALTGAKMRCGGCGAKVGSDVLSRVLGRLQQEAGSRVGGIGNGVVIGIGDPDDAAVVRPPPPGHVSVHTVDFFRSFIDDPYVFGAIAANHALGDCHAMGAKATSALAIAVVPYGLESKVEGTLHQMLAGALGTLHAAGCNLIGGHTCEGAELSLGFSVNGSCEEGRLLRKGGLQPGNALILTKPLGTGVLFAADMRGQAKGPWIAGALAMMQQSSEAAAVTLATAGATACTDVTGFGLVGHLAEMARASRVSVMLTAGNVPLLEGALDCAKSGIASSLLQQNLSAAALVSDGDAAAESPVWPLLFDPQTAGGLLAGVPNEAATGCIEALREQGYLEAAVVGVVLDPQLHETSQPLGPTKLIKVV</sequence>
<dbReference type="Proteomes" id="UP001491310">
    <property type="component" value="Unassembled WGS sequence"/>
</dbReference>
<dbReference type="InterPro" id="IPR004536">
    <property type="entry name" value="SPS/SelD"/>
</dbReference>
<comment type="caution">
    <text evidence="9">The sequence shown here is derived from an EMBL/GenBank/DDBJ whole genome shotgun (WGS) entry which is preliminary data.</text>
</comment>
<dbReference type="PANTHER" id="PTHR10256:SF0">
    <property type="entry name" value="INACTIVE SELENIDE, WATER DIKINASE-LIKE PROTEIN-RELATED"/>
    <property type="match status" value="1"/>
</dbReference>
<dbReference type="InterPro" id="IPR010918">
    <property type="entry name" value="PurM-like_C_dom"/>
</dbReference>
<feature type="domain" description="PurM-like N-terminal" evidence="6">
    <location>
        <begin position="478"/>
        <end position="586"/>
    </location>
</feature>
<feature type="domain" description="PurM-like C-terminal" evidence="7">
    <location>
        <begin position="600"/>
        <end position="772"/>
    </location>
</feature>
<dbReference type="SUPFAM" id="SSF55326">
    <property type="entry name" value="PurM N-terminal domain-like"/>
    <property type="match status" value="1"/>
</dbReference>
<dbReference type="NCBIfam" id="TIGR03169">
    <property type="entry name" value="Nterm_to_SelD"/>
    <property type="match status" value="1"/>
</dbReference>
<evidence type="ECO:0000313" key="9">
    <source>
        <dbReference type="EMBL" id="KAK9902254.1"/>
    </source>
</evidence>
<feature type="domain" description="FAD/NAD(P)-binding" evidence="8">
    <location>
        <begin position="23"/>
        <end position="330"/>
    </location>
</feature>
<dbReference type="InterPro" id="IPR036921">
    <property type="entry name" value="PurM-like_N_sf"/>
</dbReference>
<dbReference type="NCBIfam" id="TIGR00476">
    <property type="entry name" value="selD"/>
    <property type="match status" value="1"/>
</dbReference>
<evidence type="ECO:0000259" key="8">
    <source>
        <dbReference type="Pfam" id="PF07992"/>
    </source>
</evidence>
<evidence type="ECO:0000313" key="10">
    <source>
        <dbReference type="Proteomes" id="UP001491310"/>
    </source>
</evidence>
<reference evidence="9 10" key="1">
    <citation type="journal article" date="2024" name="Nat. Commun.">
        <title>Phylogenomics reveals the evolutionary origins of lichenization in chlorophyte algae.</title>
        <authorList>
            <person name="Puginier C."/>
            <person name="Libourel C."/>
            <person name="Otte J."/>
            <person name="Skaloud P."/>
            <person name="Haon M."/>
            <person name="Grisel S."/>
            <person name="Petersen M."/>
            <person name="Berrin J.G."/>
            <person name="Delaux P.M."/>
            <person name="Dal Grande F."/>
            <person name="Keller J."/>
        </authorList>
    </citation>
    <scope>NUCLEOTIDE SEQUENCE [LARGE SCALE GENOMIC DNA]</scope>
    <source>
        <strain evidence="9 10">SAG 216-7</strain>
    </source>
</reference>
<dbReference type="InterPro" id="IPR023753">
    <property type="entry name" value="FAD/NAD-binding_dom"/>
</dbReference>
<dbReference type="PRINTS" id="PR00368">
    <property type="entry name" value="FADPNR"/>
</dbReference>
<dbReference type="InterPro" id="IPR036676">
    <property type="entry name" value="PurM-like_C_sf"/>
</dbReference>
<evidence type="ECO:0000259" key="7">
    <source>
        <dbReference type="Pfam" id="PF02769"/>
    </source>
</evidence>
<dbReference type="Pfam" id="PF00586">
    <property type="entry name" value="AIRS"/>
    <property type="match status" value="1"/>
</dbReference>
<dbReference type="InterPro" id="IPR016188">
    <property type="entry name" value="PurM-like_N"/>
</dbReference>
<protein>
    <recommendedName>
        <fullName evidence="11">Selenide, water dikinase</fullName>
    </recommendedName>
</protein>
<dbReference type="SUPFAM" id="SSF51905">
    <property type="entry name" value="FAD/NAD(P)-binding domain"/>
    <property type="match status" value="2"/>
</dbReference>
<proteinExistence type="predicted"/>
<evidence type="ECO:0000256" key="1">
    <source>
        <dbReference type="ARBA" id="ARBA00022679"/>
    </source>
</evidence>
<evidence type="ECO:0000256" key="4">
    <source>
        <dbReference type="ARBA" id="ARBA00022840"/>
    </source>
</evidence>
<keyword evidence="2" id="KW-0547">Nucleotide-binding</keyword>
<dbReference type="PANTHER" id="PTHR10256">
    <property type="entry name" value="SELENIDE, WATER DIKINASE"/>
    <property type="match status" value="1"/>
</dbReference>
<dbReference type="Pfam" id="PF02769">
    <property type="entry name" value="AIRS_C"/>
    <property type="match status" value="1"/>
</dbReference>
<dbReference type="Pfam" id="PF07992">
    <property type="entry name" value="Pyr_redox_2"/>
    <property type="match status" value="1"/>
</dbReference>
<keyword evidence="10" id="KW-1185">Reference proteome</keyword>
<organism evidence="9 10">
    <name type="scientific">Coccomyxa subellipsoidea</name>
    <dbReference type="NCBI Taxonomy" id="248742"/>
    <lineage>
        <taxon>Eukaryota</taxon>
        <taxon>Viridiplantae</taxon>
        <taxon>Chlorophyta</taxon>
        <taxon>core chlorophytes</taxon>
        <taxon>Trebouxiophyceae</taxon>
        <taxon>Trebouxiophyceae incertae sedis</taxon>
        <taxon>Coccomyxaceae</taxon>
        <taxon>Coccomyxa</taxon>
    </lineage>
</organism>
<keyword evidence="5" id="KW-0711">Selenium</keyword>
<dbReference type="Gene3D" id="3.30.1330.10">
    <property type="entry name" value="PurM-like, N-terminal domain"/>
    <property type="match status" value="1"/>
</dbReference>